<comment type="caution">
    <text evidence="1">The sequence shown here is derived from an EMBL/GenBank/DDBJ whole genome shotgun (WGS) entry which is preliminary data.</text>
</comment>
<accession>A0ABS7AHN4</accession>
<name>A0ABS7AHN4_9PROT</name>
<gene>
    <name evidence="1" type="ORF">KPL78_28550</name>
</gene>
<sequence>MTRAVRIDGEDFVVDANDLATAFGMGAAEVFGKLQAGLLTSRCEKGIGEHAGRHRLIFSHEGRVLRLTVDADGAILSRVTHAPPPPDRRCEKAGS</sequence>
<proteinExistence type="predicted"/>
<dbReference type="InterPro" id="IPR045389">
    <property type="entry name" value="DUF6522"/>
</dbReference>
<protein>
    <recommendedName>
        <fullName evidence="3">Antirepressor protein C-terminal domain-containing protein</fullName>
    </recommendedName>
</protein>
<evidence type="ECO:0000313" key="2">
    <source>
        <dbReference type="Proteomes" id="UP001196565"/>
    </source>
</evidence>
<dbReference type="Proteomes" id="UP001196565">
    <property type="component" value="Unassembled WGS sequence"/>
</dbReference>
<dbReference type="EMBL" id="JAHYBZ010000015">
    <property type="protein sequence ID" value="MBW6401832.1"/>
    <property type="molecule type" value="Genomic_DNA"/>
</dbReference>
<evidence type="ECO:0008006" key="3">
    <source>
        <dbReference type="Google" id="ProtNLM"/>
    </source>
</evidence>
<dbReference type="RefSeq" id="WP_219766700.1">
    <property type="nucleotide sequence ID" value="NZ_JAHYBZ010000015.1"/>
</dbReference>
<organism evidence="1 2">
    <name type="scientific">Roseomonas alba</name>
    <dbReference type="NCBI Taxonomy" id="2846776"/>
    <lineage>
        <taxon>Bacteria</taxon>
        <taxon>Pseudomonadati</taxon>
        <taxon>Pseudomonadota</taxon>
        <taxon>Alphaproteobacteria</taxon>
        <taxon>Acetobacterales</taxon>
        <taxon>Roseomonadaceae</taxon>
        <taxon>Roseomonas</taxon>
    </lineage>
</organism>
<reference evidence="1 2" key="1">
    <citation type="submission" date="2021-07" db="EMBL/GenBank/DDBJ databases">
        <authorList>
            <person name="So Y."/>
        </authorList>
    </citation>
    <scope>NUCLEOTIDE SEQUENCE [LARGE SCALE GENOMIC DNA]</scope>
    <source>
        <strain evidence="1 2">HJA6</strain>
    </source>
</reference>
<dbReference type="Pfam" id="PF20132">
    <property type="entry name" value="DUF6522"/>
    <property type="match status" value="1"/>
</dbReference>
<evidence type="ECO:0000313" key="1">
    <source>
        <dbReference type="EMBL" id="MBW6401832.1"/>
    </source>
</evidence>
<keyword evidence="2" id="KW-1185">Reference proteome</keyword>